<dbReference type="HOGENOM" id="CLU_1801641_0_0_2"/>
<dbReference type="EMBL" id="CP001868">
    <property type="protein sequence ID" value="AFK19532.1"/>
    <property type="molecule type" value="Genomic_DNA"/>
</dbReference>
<organism evidence="2 3">
    <name type="scientific">Haloferax mediterranei (strain ATCC 33500 / DSM 1411 / JCM 8866 / NBRC 14739 / NCIMB 2177 / R-4)</name>
    <name type="common">Halobacterium mediterranei</name>
    <dbReference type="NCBI Taxonomy" id="523841"/>
    <lineage>
        <taxon>Archaea</taxon>
        <taxon>Methanobacteriati</taxon>
        <taxon>Methanobacteriota</taxon>
        <taxon>Stenosarchaea group</taxon>
        <taxon>Halobacteria</taxon>
        <taxon>Halobacteriales</taxon>
        <taxon>Haloferacaceae</taxon>
        <taxon>Haloferax</taxon>
    </lineage>
</organism>
<dbReference type="Proteomes" id="UP000006469">
    <property type="component" value="Chromosome"/>
</dbReference>
<evidence type="ECO:0000256" key="1">
    <source>
        <dbReference type="SAM" id="MobiDB-lite"/>
    </source>
</evidence>
<proteinExistence type="predicted"/>
<protein>
    <submittedName>
        <fullName evidence="2">Uncharacterized protein</fullName>
    </submittedName>
</protein>
<name>I3R5M2_HALMT</name>
<feature type="compositionally biased region" description="Polar residues" evidence="1">
    <location>
        <begin position="84"/>
        <end position="94"/>
    </location>
</feature>
<feature type="compositionally biased region" description="Basic and acidic residues" evidence="1">
    <location>
        <begin position="131"/>
        <end position="143"/>
    </location>
</feature>
<gene>
    <name evidence="2" type="ordered locus">HFX_1835</name>
</gene>
<reference evidence="2 3" key="1">
    <citation type="journal article" date="2012" name="J. Bacteriol.">
        <title>Complete genome sequence of the metabolically versatile halophilic archaeon Haloferax mediterranei, a poly(3-hydroxybutyrate-co-3-hydroxyvalerate) producer.</title>
        <authorList>
            <person name="Han J."/>
            <person name="Zhang F."/>
            <person name="Hou J."/>
            <person name="Liu X."/>
            <person name="Li M."/>
            <person name="Liu H."/>
            <person name="Cai L."/>
            <person name="Zhang B."/>
            <person name="Chen Y."/>
            <person name="Zhou J."/>
            <person name="Hu S."/>
            <person name="Xiang H."/>
        </authorList>
    </citation>
    <scope>NUCLEOTIDE SEQUENCE [LARGE SCALE GENOMIC DNA]</scope>
    <source>
        <strain evidence="3">ATCC 33500 / DSM 1411 / JCM 8866 / NBRC 14739 / NCIMB 2177 / R-4</strain>
    </source>
</reference>
<accession>I3R5M2</accession>
<dbReference type="AlphaFoldDB" id="I3R5M2"/>
<evidence type="ECO:0000313" key="3">
    <source>
        <dbReference type="Proteomes" id="UP000006469"/>
    </source>
</evidence>
<feature type="region of interest" description="Disordered" evidence="1">
    <location>
        <begin position="43"/>
        <end position="143"/>
    </location>
</feature>
<evidence type="ECO:0000313" key="2">
    <source>
        <dbReference type="EMBL" id="AFK19532.1"/>
    </source>
</evidence>
<sequence>MSVVFPAPLGPTINTISPSVLPNSTVTSSVARTLPNDFWRESARSILPHPQRGPYVANPLPDRPDEASQPVRDPHCDNCRVFSEISTRTGQQTTRPKRPDESTRESEDDDEQRESSECVEVGGHVASNVLQEHENDTTHERAQ</sequence>
<dbReference type="STRING" id="523841.HFX_1835"/>
<dbReference type="eggNOG" id="arCOG07172">
    <property type="taxonomic scope" value="Archaea"/>
</dbReference>
<dbReference type="KEGG" id="hme:HFX_1835"/>
<feature type="compositionally biased region" description="Basic and acidic residues" evidence="1">
    <location>
        <begin position="62"/>
        <end position="78"/>
    </location>
</feature>